<gene>
    <name evidence="2" type="ORF">BJ970_006479</name>
</gene>
<feature type="transmembrane region" description="Helical" evidence="1">
    <location>
        <begin position="64"/>
        <end position="84"/>
    </location>
</feature>
<dbReference type="AlphaFoldDB" id="A0A840QG08"/>
<comment type="caution">
    <text evidence="2">The sequence shown here is derived from an EMBL/GenBank/DDBJ whole genome shotgun (WGS) entry which is preliminary data.</text>
</comment>
<keyword evidence="1" id="KW-0472">Membrane</keyword>
<proteinExistence type="predicted"/>
<accession>A0A840QG08</accession>
<protein>
    <submittedName>
        <fullName evidence="2">Uncharacterized protein</fullName>
    </submittedName>
</protein>
<organism evidence="2 3">
    <name type="scientific">Saccharopolyspora phatthalungensis</name>
    <dbReference type="NCBI Taxonomy" id="664693"/>
    <lineage>
        <taxon>Bacteria</taxon>
        <taxon>Bacillati</taxon>
        <taxon>Actinomycetota</taxon>
        <taxon>Actinomycetes</taxon>
        <taxon>Pseudonocardiales</taxon>
        <taxon>Pseudonocardiaceae</taxon>
        <taxon>Saccharopolyspora</taxon>
    </lineage>
</organism>
<feature type="transmembrane region" description="Helical" evidence="1">
    <location>
        <begin position="32"/>
        <end position="52"/>
    </location>
</feature>
<dbReference type="RefSeq" id="WP_184730933.1">
    <property type="nucleotide sequence ID" value="NZ_JACHIW010000002.1"/>
</dbReference>
<name>A0A840QG08_9PSEU</name>
<feature type="transmembrane region" description="Helical" evidence="1">
    <location>
        <begin position="157"/>
        <end position="176"/>
    </location>
</feature>
<dbReference type="Proteomes" id="UP000584374">
    <property type="component" value="Unassembled WGS sequence"/>
</dbReference>
<feature type="transmembrane region" description="Helical" evidence="1">
    <location>
        <begin position="96"/>
        <end position="115"/>
    </location>
</feature>
<feature type="transmembrane region" description="Helical" evidence="1">
    <location>
        <begin position="6"/>
        <end position="25"/>
    </location>
</feature>
<keyword evidence="3" id="KW-1185">Reference proteome</keyword>
<keyword evidence="1" id="KW-1133">Transmembrane helix</keyword>
<evidence type="ECO:0000313" key="3">
    <source>
        <dbReference type="Proteomes" id="UP000584374"/>
    </source>
</evidence>
<feature type="transmembrane region" description="Helical" evidence="1">
    <location>
        <begin position="127"/>
        <end position="145"/>
    </location>
</feature>
<reference evidence="2 3" key="1">
    <citation type="submission" date="2020-08" db="EMBL/GenBank/DDBJ databases">
        <title>Sequencing the genomes of 1000 actinobacteria strains.</title>
        <authorList>
            <person name="Klenk H.-P."/>
        </authorList>
    </citation>
    <scope>NUCLEOTIDE SEQUENCE [LARGE SCALE GENOMIC DNA]</scope>
    <source>
        <strain evidence="2 3">DSM 45584</strain>
    </source>
</reference>
<dbReference type="EMBL" id="JACHIW010000002">
    <property type="protein sequence ID" value="MBB5158880.1"/>
    <property type="molecule type" value="Genomic_DNA"/>
</dbReference>
<feature type="transmembrane region" description="Helical" evidence="1">
    <location>
        <begin position="188"/>
        <end position="208"/>
    </location>
</feature>
<evidence type="ECO:0000313" key="2">
    <source>
        <dbReference type="EMBL" id="MBB5158880.1"/>
    </source>
</evidence>
<keyword evidence="1" id="KW-0812">Transmembrane</keyword>
<sequence length="230" mass="25333">MYGAFVVLVVLFNLAWLISVIHLGFRDRTWGFPAGAVLFNISWDATAAFGGYDQLVLAQGVPQWLLISPFVIGDLICVWQIVVYGPSQFPQVSKRTFYLVFGLMAATMLWAVPVFNQGFSDESHGTYSHFMTLLAVSVLLPVMLYNRRSLAGQSVAAATLWLGFVVTIAALVLVAPSLPFPMDAHRELAIYLCLASVVASTVYFIAVLRMKQRQGSENRQLEVATPRPVG</sequence>
<evidence type="ECO:0000256" key="1">
    <source>
        <dbReference type="SAM" id="Phobius"/>
    </source>
</evidence>